<reference evidence="1 2" key="1">
    <citation type="journal article" date="2018" name="Science">
        <title>The opium poppy genome and morphinan production.</title>
        <authorList>
            <person name="Guo L."/>
            <person name="Winzer T."/>
            <person name="Yang X."/>
            <person name="Li Y."/>
            <person name="Ning Z."/>
            <person name="He Z."/>
            <person name="Teodor R."/>
            <person name="Lu Y."/>
            <person name="Bowser T.A."/>
            <person name="Graham I.A."/>
            <person name="Ye K."/>
        </authorList>
    </citation>
    <scope>NUCLEOTIDE SEQUENCE [LARGE SCALE GENOMIC DNA]</scope>
    <source>
        <strain evidence="2">cv. HN1</strain>
        <tissue evidence="1">Leaves</tissue>
    </source>
</reference>
<accession>A0A4Y7IK60</accession>
<protein>
    <submittedName>
        <fullName evidence="1">Uncharacterized protein</fullName>
    </submittedName>
</protein>
<evidence type="ECO:0000313" key="2">
    <source>
        <dbReference type="Proteomes" id="UP000316621"/>
    </source>
</evidence>
<proteinExistence type="predicted"/>
<gene>
    <name evidence="1" type="ORF">C5167_040797</name>
</gene>
<dbReference type="AlphaFoldDB" id="A0A4Y7IK60"/>
<keyword evidence="2" id="KW-1185">Reference proteome</keyword>
<organism evidence="1 2">
    <name type="scientific">Papaver somniferum</name>
    <name type="common">Opium poppy</name>
    <dbReference type="NCBI Taxonomy" id="3469"/>
    <lineage>
        <taxon>Eukaryota</taxon>
        <taxon>Viridiplantae</taxon>
        <taxon>Streptophyta</taxon>
        <taxon>Embryophyta</taxon>
        <taxon>Tracheophyta</taxon>
        <taxon>Spermatophyta</taxon>
        <taxon>Magnoliopsida</taxon>
        <taxon>Ranunculales</taxon>
        <taxon>Papaveraceae</taxon>
        <taxon>Papaveroideae</taxon>
        <taxon>Papaver</taxon>
    </lineage>
</organism>
<evidence type="ECO:0000313" key="1">
    <source>
        <dbReference type="EMBL" id="RZC47855.1"/>
    </source>
</evidence>
<dbReference type="EMBL" id="CM010715">
    <property type="protein sequence ID" value="RZC47855.1"/>
    <property type="molecule type" value="Genomic_DNA"/>
</dbReference>
<name>A0A4Y7IK60_PAPSO</name>
<sequence length="67" mass="7433">MRLLNWIGISKGLIKDNSTLLPWHLCKIDSDCSSGGCQCGVNRTSFSPALYDAERMQVENKVVNTCN</sequence>
<dbReference type="Proteomes" id="UP000316621">
    <property type="component" value="Chromosome 1"/>
</dbReference>
<dbReference type="Gramene" id="RZC47855">
    <property type="protein sequence ID" value="RZC47855"/>
    <property type="gene ID" value="C5167_040797"/>
</dbReference>